<sequence>MRKLLAVVWLCLLFGIVGCLFWYNEYQYTLPTPVPVDYKNVPVGGFINLTNGLTASDNKPLLLHFFNPKCPCSRFNIQHFKQLVKTYQNRVNFVVVLLDDQNDIKEVRDKFDLNVPIVISPGLAKACGVYSTPQAAVIDTRSRLYYRGNYNTNRYCTNKETEYARIALDGVLQKSNPIHFNALALTAYGCSLPNCER</sequence>
<name>A0ABS8U1E9_9SPHI</name>
<evidence type="ECO:0000313" key="2">
    <source>
        <dbReference type="EMBL" id="MCD8739739.1"/>
    </source>
</evidence>
<comment type="caution">
    <text evidence="2">The sequence shown here is derived from an EMBL/GenBank/DDBJ whole genome shotgun (WGS) entry which is preliminary data.</text>
</comment>
<dbReference type="Gene3D" id="3.40.30.10">
    <property type="entry name" value="Glutaredoxin"/>
    <property type="match status" value="1"/>
</dbReference>
<feature type="domain" description="DUF6436" evidence="1">
    <location>
        <begin position="55"/>
        <end position="190"/>
    </location>
</feature>
<dbReference type="RefSeq" id="WP_232175698.1">
    <property type="nucleotide sequence ID" value="NZ_JAJPWV010000001.1"/>
</dbReference>
<dbReference type="Proteomes" id="UP001199919">
    <property type="component" value="Unassembled WGS sequence"/>
</dbReference>
<dbReference type="Pfam" id="PF20029">
    <property type="entry name" value="DUF6436"/>
    <property type="match status" value="1"/>
</dbReference>
<accession>A0ABS8U1E9</accession>
<dbReference type="EMBL" id="JAJPWV010000001">
    <property type="protein sequence ID" value="MCD8739739.1"/>
    <property type="molecule type" value="Genomic_DNA"/>
</dbReference>
<evidence type="ECO:0000259" key="1">
    <source>
        <dbReference type="Pfam" id="PF20029"/>
    </source>
</evidence>
<protein>
    <submittedName>
        <fullName evidence="2">Redoxin domain-containing protein</fullName>
    </submittedName>
</protein>
<proteinExistence type="predicted"/>
<organism evidence="2 3">
    <name type="scientific">Mucilaginibacter roseus</name>
    <dbReference type="NCBI Taxonomy" id="1528868"/>
    <lineage>
        <taxon>Bacteria</taxon>
        <taxon>Pseudomonadati</taxon>
        <taxon>Bacteroidota</taxon>
        <taxon>Sphingobacteriia</taxon>
        <taxon>Sphingobacteriales</taxon>
        <taxon>Sphingobacteriaceae</taxon>
        <taxon>Mucilaginibacter</taxon>
    </lineage>
</organism>
<keyword evidence="3" id="KW-1185">Reference proteome</keyword>
<reference evidence="2 3" key="1">
    <citation type="submission" date="2021-12" db="EMBL/GenBank/DDBJ databases">
        <title>Mucilaginibacter roseus genome.</title>
        <authorList>
            <person name="Ferreira J.R."/>
            <person name="Newman J.D."/>
        </authorList>
    </citation>
    <scope>NUCLEOTIDE SEQUENCE [LARGE SCALE GENOMIC DNA]</scope>
    <source>
        <strain evidence="2 3">LMG 28454</strain>
    </source>
</reference>
<dbReference type="SUPFAM" id="SSF52833">
    <property type="entry name" value="Thioredoxin-like"/>
    <property type="match status" value="1"/>
</dbReference>
<gene>
    <name evidence="2" type="ORF">LT679_03915</name>
</gene>
<dbReference type="InterPro" id="IPR045494">
    <property type="entry name" value="DUF6436"/>
</dbReference>
<evidence type="ECO:0000313" key="3">
    <source>
        <dbReference type="Proteomes" id="UP001199919"/>
    </source>
</evidence>
<dbReference type="InterPro" id="IPR036249">
    <property type="entry name" value="Thioredoxin-like_sf"/>
</dbReference>
<dbReference type="PROSITE" id="PS51257">
    <property type="entry name" value="PROKAR_LIPOPROTEIN"/>
    <property type="match status" value="1"/>
</dbReference>